<dbReference type="InterPro" id="IPR001031">
    <property type="entry name" value="Thioesterase"/>
</dbReference>
<feature type="domain" description="Thioesterase" evidence="2">
    <location>
        <begin position="10"/>
        <end position="219"/>
    </location>
</feature>
<accession>A0ABD6H2M7</accession>
<dbReference type="InterPro" id="IPR029058">
    <property type="entry name" value="AB_hydrolase_fold"/>
</dbReference>
<comment type="caution">
    <text evidence="4">The sequence shown here is derived from an EMBL/GenBank/DDBJ whole genome shotgun (WGS) entry which is preliminary data.</text>
</comment>
<dbReference type="PANTHER" id="PTHR11487:SF0">
    <property type="entry name" value="S-ACYL FATTY ACID SYNTHASE THIOESTERASE, MEDIUM CHAIN"/>
    <property type="match status" value="1"/>
</dbReference>
<proteinExistence type="inferred from homology"/>
<dbReference type="EMBL" id="MBFE02000003">
    <property type="protein sequence ID" value="MUO41436.1"/>
    <property type="molecule type" value="Genomic_DNA"/>
</dbReference>
<evidence type="ECO:0000256" key="1">
    <source>
        <dbReference type="ARBA" id="ARBA00007169"/>
    </source>
</evidence>
<dbReference type="RefSeq" id="WP_015918416.1">
    <property type="nucleotide sequence ID" value="NZ_MBFA02000002.1"/>
</dbReference>
<sequence length="264" mass="29137">MTITPSRPVLLCLPPAGTGAGLFRNWVQTAPSTMTVHPVALPGREARYCEPAPRSIDALADQLAVELEPYIGGRYAIFGYSMGALLGYEIARRFSAAGLPMPEVFFALGCNAPDRMVYEREPFHTMEADAFRQALIDLGGTDAEILNNPEAMELFEPLLRNDFRICETYTHDATRGTLDCPVHIFLSDGDAFVNRQAAAAWCDFVTGGTRLHPVAGAHMLERPVLDTLPARLATLWFGTGENRLQHRSEKWEPVFGKSDAKTRI</sequence>
<reference evidence="5 6" key="1">
    <citation type="submission" date="2019-11" db="EMBL/GenBank/DDBJ databases">
        <title>Whole-genome sequencing of Allorhizobium vitis.</title>
        <authorList>
            <person name="Gan H.M."/>
            <person name="Savka M.A."/>
        </authorList>
    </citation>
    <scope>NUCLEOTIDE SEQUENCE [LARGE SCALE GENOMIC DNA]</scope>
    <source>
        <strain evidence="4 6">RF2/1</strain>
        <strain evidence="3 5">T1/7</strain>
    </source>
</reference>
<dbReference type="SUPFAM" id="SSF53474">
    <property type="entry name" value="alpha/beta-Hydrolases"/>
    <property type="match status" value="1"/>
</dbReference>
<name>A0ABD6H2M7_AGRVI</name>
<evidence type="ECO:0000313" key="6">
    <source>
        <dbReference type="Proteomes" id="UP000179536"/>
    </source>
</evidence>
<dbReference type="Proteomes" id="UP000179536">
    <property type="component" value="Unassembled WGS sequence"/>
</dbReference>
<dbReference type="EMBL" id="MBFA02000002">
    <property type="protein sequence ID" value="MUP09040.1"/>
    <property type="molecule type" value="Genomic_DNA"/>
</dbReference>
<keyword evidence="5" id="KW-1185">Reference proteome</keyword>
<dbReference type="InterPro" id="IPR012223">
    <property type="entry name" value="TEII"/>
</dbReference>
<evidence type="ECO:0000313" key="3">
    <source>
        <dbReference type="EMBL" id="MUO41436.1"/>
    </source>
</evidence>
<dbReference type="AlphaFoldDB" id="A0ABD6H2M7"/>
<evidence type="ECO:0000313" key="5">
    <source>
        <dbReference type="Proteomes" id="UP000179454"/>
    </source>
</evidence>
<dbReference type="Pfam" id="PF00975">
    <property type="entry name" value="Thioesterase"/>
    <property type="match status" value="1"/>
</dbReference>
<comment type="similarity">
    <text evidence="1">Belongs to the thioesterase family.</text>
</comment>
<protein>
    <submittedName>
        <fullName evidence="4">Thioesterase</fullName>
    </submittedName>
</protein>
<dbReference type="Proteomes" id="UP000179454">
    <property type="component" value="Unassembled WGS sequence"/>
</dbReference>
<dbReference type="PANTHER" id="PTHR11487">
    <property type="entry name" value="THIOESTERASE"/>
    <property type="match status" value="1"/>
</dbReference>
<evidence type="ECO:0000313" key="4">
    <source>
        <dbReference type="EMBL" id="MUP09040.1"/>
    </source>
</evidence>
<evidence type="ECO:0000259" key="2">
    <source>
        <dbReference type="Pfam" id="PF00975"/>
    </source>
</evidence>
<dbReference type="Gene3D" id="3.40.50.1820">
    <property type="entry name" value="alpha/beta hydrolase"/>
    <property type="match status" value="1"/>
</dbReference>
<gene>
    <name evidence="4" type="ORF">BBK91_004035</name>
    <name evidence="3" type="ORF">BBL17_006515</name>
</gene>
<organism evidence="4 6">
    <name type="scientific">Agrobacterium vitis</name>
    <name type="common">Rhizobium vitis</name>
    <dbReference type="NCBI Taxonomy" id="373"/>
    <lineage>
        <taxon>Bacteria</taxon>
        <taxon>Pseudomonadati</taxon>
        <taxon>Pseudomonadota</taxon>
        <taxon>Alphaproteobacteria</taxon>
        <taxon>Hyphomicrobiales</taxon>
        <taxon>Rhizobiaceae</taxon>
        <taxon>Rhizobium/Agrobacterium group</taxon>
        <taxon>Agrobacterium</taxon>
    </lineage>
</organism>